<dbReference type="Proteomes" id="UP001501757">
    <property type="component" value="Unassembled WGS sequence"/>
</dbReference>
<dbReference type="InterPro" id="IPR047218">
    <property type="entry name" value="YocR/YhdH-like"/>
</dbReference>
<dbReference type="Pfam" id="PF00209">
    <property type="entry name" value="SNF"/>
    <property type="match status" value="2"/>
</dbReference>
<evidence type="ECO:0000256" key="3">
    <source>
        <dbReference type="ARBA" id="ARBA00022692"/>
    </source>
</evidence>
<feature type="transmembrane region" description="Helical" evidence="7">
    <location>
        <begin position="224"/>
        <end position="245"/>
    </location>
</feature>
<accession>A0ABN0X9H7</accession>
<evidence type="ECO:0000256" key="5">
    <source>
        <dbReference type="ARBA" id="ARBA00023136"/>
    </source>
</evidence>
<dbReference type="CDD" id="cd10336">
    <property type="entry name" value="SLC6sbd_Tyt1-Like"/>
    <property type="match status" value="1"/>
</dbReference>
<evidence type="ECO:0000256" key="1">
    <source>
        <dbReference type="ARBA" id="ARBA00004141"/>
    </source>
</evidence>
<dbReference type="RefSeq" id="WP_343845073.1">
    <property type="nucleotide sequence ID" value="NZ_BAAAEI010000012.1"/>
</dbReference>
<evidence type="ECO:0000256" key="7">
    <source>
        <dbReference type="SAM" id="Phobius"/>
    </source>
</evidence>
<evidence type="ECO:0000256" key="6">
    <source>
        <dbReference type="RuleBase" id="RU003732"/>
    </source>
</evidence>
<dbReference type="PRINTS" id="PR00176">
    <property type="entry name" value="NANEUSMPORT"/>
</dbReference>
<name>A0ABN0X9H7_9ALTE</name>
<keyword evidence="2 6" id="KW-0813">Transport</keyword>
<protein>
    <recommendedName>
        <fullName evidence="6">Transporter</fullName>
    </recommendedName>
</protein>
<feature type="transmembrane region" description="Helical" evidence="7">
    <location>
        <begin position="42"/>
        <end position="62"/>
    </location>
</feature>
<dbReference type="SUPFAM" id="SSF161070">
    <property type="entry name" value="SNF-like"/>
    <property type="match status" value="1"/>
</dbReference>
<dbReference type="PROSITE" id="PS00610">
    <property type="entry name" value="NA_NEUROTRAN_SYMP_1"/>
    <property type="match status" value="1"/>
</dbReference>
<dbReference type="InterPro" id="IPR037272">
    <property type="entry name" value="SNS_sf"/>
</dbReference>
<comment type="caution">
    <text evidence="8">The sequence shown here is derived from an EMBL/GenBank/DDBJ whole genome shotgun (WGS) entry which is preliminary data.</text>
</comment>
<feature type="transmembrane region" description="Helical" evidence="7">
    <location>
        <begin position="434"/>
        <end position="452"/>
    </location>
</feature>
<dbReference type="PANTHER" id="PTHR42948:SF1">
    <property type="entry name" value="TRANSPORTER"/>
    <property type="match status" value="1"/>
</dbReference>
<keyword evidence="6" id="KW-0769">Symport</keyword>
<evidence type="ECO:0000256" key="4">
    <source>
        <dbReference type="ARBA" id="ARBA00022989"/>
    </source>
</evidence>
<proteinExistence type="inferred from homology"/>
<comment type="similarity">
    <text evidence="6">Belongs to the sodium:neurotransmitter symporter (SNF) (TC 2.A.22) family.</text>
</comment>
<feature type="transmembrane region" description="Helical" evidence="7">
    <location>
        <begin position="389"/>
        <end position="414"/>
    </location>
</feature>
<organism evidence="8 9">
    <name type="scientific">Bowmanella denitrificans</name>
    <dbReference type="NCBI Taxonomy" id="366582"/>
    <lineage>
        <taxon>Bacteria</taxon>
        <taxon>Pseudomonadati</taxon>
        <taxon>Pseudomonadota</taxon>
        <taxon>Gammaproteobacteria</taxon>
        <taxon>Alteromonadales</taxon>
        <taxon>Alteromonadaceae</taxon>
        <taxon>Bowmanella</taxon>
    </lineage>
</organism>
<feature type="transmembrane region" description="Helical" evidence="7">
    <location>
        <begin position="97"/>
        <end position="121"/>
    </location>
</feature>
<dbReference type="PANTHER" id="PTHR42948">
    <property type="entry name" value="TRANSPORTER"/>
    <property type="match status" value="1"/>
</dbReference>
<keyword evidence="5 7" id="KW-0472">Membrane</keyword>
<feature type="transmembrane region" description="Helical" evidence="7">
    <location>
        <begin position="151"/>
        <end position="171"/>
    </location>
</feature>
<dbReference type="PROSITE" id="PS50267">
    <property type="entry name" value="NA_NEUROTRAN_SYMP_3"/>
    <property type="match status" value="1"/>
</dbReference>
<evidence type="ECO:0000256" key="2">
    <source>
        <dbReference type="ARBA" id="ARBA00022448"/>
    </source>
</evidence>
<feature type="transmembrane region" description="Helical" evidence="7">
    <location>
        <begin position="303"/>
        <end position="326"/>
    </location>
</feature>
<feature type="transmembrane region" description="Helical" evidence="7">
    <location>
        <begin position="183"/>
        <end position="204"/>
    </location>
</feature>
<sequence length="461" mass="49807">MSQRQGPMWSSHFAFLMASIGTAVGLANIWRFPYTTGTNGGGAFVLIYILAALVIAMPVLMAELMVGRRGRNSPPEAIATVAKESGASPWWRHMGNLGVLGAILVLSFYAIVGGWTLAYVLKLASGSMQGMDPGAISMVFDQLQSAPGLMLFWHLLFLLVVIGISSLGLAGGVERVVKLVMPLLFIMLLLLVGYAAWIGDFAQAVRFLFTPDFSKVTTNMVLEAVGQAFFSISVGLTNLMVYGAYMQRQTSIPRSSVVIVGADTLVALLAGLAIFPIIFAFGLNPSEGPGLVFVSLPVAFAQMPAGALLGSLFFVLLFFAALTSAICMLEVPTSWLMQKTKWSRRQACLVAGGVAWGLGVLSALSFNVLGDVHPLGFIPLFADKTFFSLFDYFTSNIAMPLGGIFVVLFVSWALKSRFTAEELGFTEHSLWFRLWLWTSRLIAPGALLLVFISKLSPTFHL</sequence>
<dbReference type="NCBIfam" id="NF037979">
    <property type="entry name" value="Na_transp"/>
    <property type="match status" value="1"/>
</dbReference>
<evidence type="ECO:0000313" key="9">
    <source>
        <dbReference type="Proteomes" id="UP001501757"/>
    </source>
</evidence>
<feature type="transmembrane region" description="Helical" evidence="7">
    <location>
        <begin position="347"/>
        <end position="369"/>
    </location>
</feature>
<comment type="subcellular location">
    <subcellularLocation>
        <location evidence="1">Membrane</location>
        <topology evidence="1">Multi-pass membrane protein</topology>
    </subcellularLocation>
</comment>
<feature type="transmembrane region" description="Helical" evidence="7">
    <location>
        <begin position="12"/>
        <end position="30"/>
    </location>
</feature>
<dbReference type="InterPro" id="IPR000175">
    <property type="entry name" value="Na/ntran_symport"/>
</dbReference>
<reference evidence="8 9" key="1">
    <citation type="journal article" date="2019" name="Int. J. Syst. Evol. Microbiol.">
        <title>The Global Catalogue of Microorganisms (GCM) 10K type strain sequencing project: providing services to taxonomists for standard genome sequencing and annotation.</title>
        <authorList>
            <consortium name="The Broad Institute Genomics Platform"/>
            <consortium name="The Broad Institute Genome Sequencing Center for Infectious Disease"/>
            <person name="Wu L."/>
            <person name="Ma J."/>
        </authorList>
    </citation>
    <scope>NUCLEOTIDE SEQUENCE [LARGE SCALE GENOMIC DNA]</scope>
    <source>
        <strain evidence="8 9">JCM 13378</strain>
    </source>
</reference>
<feature type="transmembrane region" description="Helical" evidence="7">
    <location>
        <begin position="257"/>
        <end position="283"/>
    </location>
</feature>
<keyword evidence="9" id="KW-1185">Reference proteome</keyword>
<keyword evidence="3 6" id="KW-0812">Transmembrane</keyword>
<dbReference type="EMBL" id="BAAAEI010000012">
    <property type="protein sequence ID" value="GAA0358550.1"/>
    <property type="molecule type" value="Genomic_DNA"/>
</dbReference>
<gene>
    <name evidence="8" type="ORF">GCM10009092_23450</name>
</gene>
<keyword evidence="4 7" id="KW-1133">Transmembrane helix</keyword>
<evidence type="ECO:0000313" key="8">
    <source>
        <dbReference type="EMBL" id="GAA0358550.1"/>
    </source>
</evidence>